<dbReference type="CDD" id="cd02440">
    <property type="entry name" value="AdoMet_MTases"/>
    <property type="match status" value="1"/>
</dbReference>
<dbReference type="PIRSF" id="PIRSF003085">
    <property type="entry name" value="CMAS"/>
    <property type="match status" value="1"/>
</dbReference>
<name>A0A381U023_9ZZZZ</name>
<dbReference type="Gene3D" id="3.40.50.150">
    <property type="entry name" value="Vaccinia Virus protein VP39"/>
    <property type="match status" value="1"/>
</dbReference>
<protein>
    <recommendedName>
        <fullName evidence="7">Polyketide synthase methyltransferase domain-containing protein</fullName>
    </recommendedName>
</protein>
<reference evidence="6" key="1">
    <citation type="submission" date="2018-05" db="EMBL/GenBank/DDBJ databases">
        <authorList>
            <person name="Lanie J.A."/>
            <person name="Ng W.-L."/>
            <person name="Kazmierczak K.M."/>
            <person name="Andrzejewski T.M."/>
            <person name="Davidsen T.M."/>
            <person name="Wayne K.J."/>
            <person name="Tettelin H."/>
            <person name="Glass J.I."/>
            <person name="Rusch D."/>
            <person name="Podicherti R."/>
            <person name="Tsui H.-C.T."/>
            <person name="Winkler M.E."/>
        </authorList>
    </citation>
    <scope>NUCLEOTIDE SEQUENCE</scope>
</reference>
<dbReference type="GO" id="GO:0032259">
    <property type="term" value="P:methylation"/>
    <property type="evidence" value="ECO:0007669"/>
    <property type="project" value="UniProtKB-KW"/>
</dbReference>
<evidence type="ECO:0008006" key="7">
    <source>
        <dbReference type="Google" id="ProtNLM"/>
    </source>
</evidence>
<dbReference type="PANTHER" id="PTHR43667">
    <property type="entry name" value="CYCLOPROPANE-FATTY-ACYL-PHOSPHOLIPID SYNTHASE"/>
    <property type="match status" value="1"/>
</dbReference>
<dbReference type="GO" id="GO:0008610">
    <property type="term" value="P:lipid biosynthetic process"/>
    <property type="evidence" value="ECO:0007669"/>
    <property type="project" value="InterPro"/>
</dbReference>
<keyword evidence="2" id="KW-0489">Methyltransferase</keyword>
<evidence type="ECO:0000256" key="2">
    <source>
        <dbReference type="ARBA" id="ARBA00022603"/>
    </source>
</evidence>
<evidence type="ECO:0000313" key="6">
    <source>
        <dbReference type="EMBL" id="SVA21596.1"/>
    </source>
</evidence>
<gene>
    <name evidence="6" type="ORF">METZ01_LOCUS74450</name>
</gene>
<evidence type="ECO:0000256" key="5">
    <source>
        <dbReference type="ARBA" id="ARBA00023098"/>
    </source>
</evidence>
<dbReference type="InterPro" id="IPR029063">
    <property type="entry name" value="SAM-dependent_MTases_sf"/>
</dbReference>
<dbReference type="AlphaFoldDB" id="A0A381U023"/>
<dbReference type="SUPFAM" id="SSF53335">
    <property type="entry name" value="S-adenosyl-L-methionine-dependent methyltransferases"/>
    <property type="match status" value="1"/>
</dbReference>
<dbReference type="InterPro" id="IPR003333">
    <property type="entry name" value="CMAS"/>
</dbReference>
<keyword evidence="4" id="KW-0949">S-adenosyl-L-methionine</keyword>
<sequence length="371" mass="42919">MAVLEGYYQKLLDEVDVKINGTRPWDIAIKNSKMFRRILFNGSLGLGESYMDGWFDCEQLDVFFEKILRKGIDYKAGGIPAFSAMIRSRLTNLQSISRAYMVGEKHYDIGNDLFSVMLDKRMIYTCGYWPKEVSNLEESQKAKLDLVAKKLNLKPGMKVLDIGCGWGGAAKYFAETHNVRVVGITISKEQASLARETCAGLDVDIRLSDYRELNEKFDAIYSIGMFEAVGYKNYRKYFKVVRHCLEKEGTFLLHTIGVDESTTSTDPWVEKYIFPNGMMPSSRQITGAIEGLFKIDDWHNFGPHYDKTIMCWHKNFTKHYQSLKHNYDERFFRMWTYWLLLSAASFRSRSNHLWQILLSQPGSNNLTSAFR</sequence>
<organism evidence="6">
    <name type="scientific">marine metagenome</name>
    <dbReference type="NCBI Taxonomy" id="408172"/>
    <lineage>
        <taxon>unclassified sequences</taxon>
        <taxon>metagenomes</taxon>
        <taxon>ecological metagenomes</taxon>
    </lineage>
</organism>
<dbReference type="EMBL" id="UINC01005480">
    <property type="protein sequence ID" value="SVA21596.1"/>
    <property type="molecule type" value="Genomic_DNA"/>
</dbReference>
<comment type="similarity">
    <text evidence="1">Belongs to the CFA/CMAS family.</text>
</comment>
<evidence type="ECO:0000256" key="3">
    <source>
        <dbReference type="ARBA" id="ARBA00022679"/>
    </source>
</evidence>
<evidence type="ECO:0000256" key="1">
    <source>
        <dbReference type="ARBA" id="ARBA00010815"/>
    </source>
</evidence>
<dbReference type="GO" id="GO:0008168">
    <property type="term" value="F:methyltransferase activity"/>
    <property type="evidence" value="ECO:0007669"/>
    <property type="project" value="UniProtKB-KW"/>
</dbReference>
<dbReference type="InterPro" id="IPR050723">
    <property type="entry name" value="CFA/CMAS"/>
</dbReference>
<keyword evidence="5" id="KW-0443">Lipid metabolism</keyword>
<dbReference type="PANTHER" id="PTHR43667:SF1">
    <property type="entry name" value="CYCLOPROPANE-FATTY-ACYL-PHOSPHOLIPID SYNTHASE"/>
    <property type="match status" value="1"/>
</dbReference>
<evidence type="ECO:0000256" key="4">
    <source>
        <dbReference type="ARBA" id="ARBA00022691"/>
    </source>
</evidence>
<accession>A0A381U023</accession>
<proteinExistence type="inferred from homology"/>
<dbReference type="Pfam" id="PF02353">
    <property type="entry name" value="CMAS"/>
    <property type="match status" value="1"/>
</dbReference>
<dbReference type="NCBIfam" id="NF008686">
    <property type="entry name" value="PRK11705.1"/>
    <property type="match status" value="1"/>
</dbReference>
<keyword evidence="3" id="KW-0808">Transferase</keyword>